<evidence type="ECO:0000256" key="1">
    <source>
        <dbReference type="SAM" id="MobiDB-lite"/>
    </source>
</evidence>
<gene>
    <name evidence="2" type="ORF">EVAR_63410_1</name>
</gene>
<dbReference type="Proteomes" id="UP000299102">
    <property type="component" value="Unassembled WGS sequence"/>
</dbReference>
<name>A0A4C1Z3C6_EUMVA</name>
<organism evidence="2 3">
    <name type="scientific">Eumeta variegata</name>
    <name type="common">Bagworm moth</name>
    <name type="synonym">Eumeta japonica</name>
    <dbReference type="NCBI Taxonomy" id="151549"/>
    <lineage>
        <taxon>Eukaryota</taxon>
        <taxon>Metazoa</taxon>
        <taxon>Ecdysozoa</taxon>
        <taxon>Arthropoda</taxon>
        <taxon>Hexapoda</taxon>
        <taxon>Insecta</taxon>
        <taxon>Pterygota</taxon>
        <taxon>Neoptera</taxon>
        <taxon>Endopterygota</taxon>
        <taxon>Lepidoptera</taxon>
        <taxon>Glossata</taxon>
        <taxon>Ditrysia</taxon>
        <taxon>Tineoidea</taxon>
        <taxon>Psychidae</taxon>
        <taxon>Oiketicinae</taxon>
        <taxon>Eumeta</taxon>
    </lineage>
</organism>
<evidence type="ECO:0000313" key="2">
    <source>
        <dbReference type="EMBL" id="GBP81105.1"/>
    </source>
</evidence>
<accession>A0A4C1Z3C6</accession>
<protein>
    <submittedName>
        <fullName evidence="2">Uncharacterized protein</fullName>
    </submittedName>
</protein>
<dbReference type="AlphaFoldDB" id="A0A4C1Z3C6"/>
<feature type="region of interest" description="Disordered" evidence="1">
    <location>
        <begin position="39"/>
        <end position="63"/>
    </location>
</feature>
<comment type="caution">
    <text evidence="2">The sequence shown here is derived from an EMBL/GenBank/DDBJ whole genome shotgun (WGS) entry which is preliminary data.</text>
</comment>
<sequence length="126" mass="14086">MAERCRMRFTNCAVRRLGNTITLVRNATELRQSNALGAMSTPAPKAAASHRDRAAAANPVGQAPMYFAKPQEYRTRDRSLAQGGRRPSHLSGCIRIAAARRRRRLELSLFLPESTYVIYYSGRPAH</sequence>
<keyword evidence="3" id="KW-1185">Reference proteome</keyword>
<reference evidence="2 3" key="1">
    <citation type="journal article" date="2019" name="Commun. Biol.">
        <title>The bagworm genome reveals a unique fibroin gene that provides high tensile strength.</title>
        <authorList>
            <person name="Kono N."/>
            <person name="Nakamura H."/>
            <person name="Ohtoshi R."/>
            <person name="Tomita M."/>
            <person name="Numata K."/>
            <person name="Arakawa K."/>
        </authorList>
    </citation>
    <scope>NUCLEOTIDE SEQUENCE [LARGE SCALE GENOMIC DNA]</scope>
</reference>
<evidence type="ECO:0000313" key="3">
    <source>
        <dbReference type="Proteomes" id="UP000299102"/>
    </source>
</evidence>
<dbReference type="EMBL" id="BGZK01001496">
    <property type="protein sequence ID" value="GBP81105.1"/>
    <property type="molecule type" value="Genomic_DNA"/>
</dbReference>
<proteinExistence type="predicted"/>